<keyword evidence="3 4" id="KW-0732">Signal</keyword>
<dbReference type="Pfam" id="PF13473">
    <property type="entry name" value="Cupredoxin_1"/>
    <property type="match status" value="1"/>
</dbReference>
<dbReference type="SUPFAM" id="SSF49503">
    <property type="entry name" value="Cupredoxins"/>
    <property type="match status" value="1"/>
</dbReference>
<comment type="subcellular location">
    <subcellularLocation>
        <location evidence="1">Periplasm</location>
    </subcellularLocation>
</comment>
<proteinExistence type="inferred from homology"/>
<evidence type="ECO:0000256" key="2">
    <source>
        <dbReference type="ARBA" id="ARBA00005989"/>
    </source>
</evidence>
<protein>
    <submittedName>
        <fullName evidence="7">Peptidase M75</fullName>
    </submittedName>
</protein>
<dbReference type="InterPro" id="IPR008972">
    <property type="entry name" value="Cupredoxin"/>
</dbReference>
<dbReference type="NCBIfam" id="NF041757">
    <property type="entry name" value="EfeO"/>
    <property type="match status" value="1"/>
</dbReference>
<dbReference type="RefSeq" id="WP_152233178.1">
    <property type="nucleotide sequence ID" value="NZ_BAAAOT010000030.1"/>
</dbReference>
<dbReference type="EMBL" id="WHPD01003660">
    <property type="protein sequence ID" value="MPV90378.1"/>
    <property type="molecule type" value="Genomic_DNA"/>
</dbReference>
<name>A0A7J9V0H4_9MICO</name>
<dbReference type="CDD" id="cd14656">
    <property type="entry name" value="Imelysin-like_EfeO"/>
    <property type="match status" value="1"/>
</dbReference>
<feature type="chain" id="PRO_5039026219" evidence="4">
    <location>
        <begin position="22"/>
        <end position="370"/>
    </location>
</feature>
<evidence type="ECO:0000256" key="3">
    <source>
        <dbReference type="ARBA" id="ARBA00022729"/>
    </source>
</evidence>
<dbReference type="Proteomes" id="UP000429644">
    <property type="component" value="Unassembled WGS sequence"/>
</dbReference>
<feature type="domain" description="EfeO-type cupredoxin-like" evidence="6">
    <location>
        <begin position="25"/>
        <end position="120"/>
    </location>
</feature>
<evidence type="ECO:0000313" key="7">
    <source>
        <dbReference type="EMBL" id="MPV90378.1"/>
    </source>
</evidence>
<dbReference type="InterPro" id="IPR053377">
    <property type="entry name" value="Iron_uptake_EfeM/EfeO"/>
</dbReference>
<dbReference type="PANTHER" id="PTHR39192">
    <property type="entry name" value="IRON UPTAKE SYSTEM COMPONENT EFEO"/>
    <property type="match status" value="1"/>
</dbReference>
<sequence>MRAPRFLLPVSALLLFPAGCATDPDPAASAAGTVQVDATDDRCAPSRTELPAGVTTLSITNGGRQVTEVYVYDGDRIVTEKENIGPGTSYDLAVDLPAGSYVLACKPGMVGEGIRTELVVSGEGRQEDPAAAQAAQDYRDWVTAQADALVPAVEAFAAAVKSGDVERAKALYAPSREPWERIEPVAESFGDLDPRMDAREADLAAGEAFTGWHRLEKALWTGEDLAALAPVADQLVADATELRQRVPNAVITATSVGNGAKELLDEVATGKITGEEEAFSHTDLVDFSANVEGAAKAFEVLRPLVEQNAPELATQLDERFVAVDAALARHRDGDGFASYDTVEEVDRRELARVVDALSEPLSRLSAAAAA</sequence>
<dbReference type="Gene3D" id="1.20.1420.20">
    <property type="entry name" value="M75 peptidase, HXXE motif"/>
    <property type="match status" value="1"/>
</dbReference>
<dbReference type="InterPro" id="IPR028096">
    <property type="entry name" value="EfeO_Cupredoxin"/>
</dbReference>
<evidence type="ECO:0000259" key="5">
    <source>
        <dbReference type="Pfam" id="PF09375"/>
    </source>
</evidence>
<dbReference type="PANTHER" id="PTHR39192:SF1">
    <property type="entry name" value="IRON UPTAKE SYSTEM COMPONENT EFEO"/>
    <property type="match status" value="1"/>
</dbReference>
<evidence type="ECO:0000256" key="1">
    <source>
        <dbReference type="ARBA" id="ARBA00004418"/>
    </source>
</evidence>
<dbReference type="InterPro" id="IPR034981">
    <property type="entry name" value="Imelysin-like_EfeO/Algp7"/>
</dbReference>
<feature type="domain" description="Imelysin-like" evidence="5">
    <location>
        <begin position="135"/>
        <end position="364"/>
    </location>
</feature>
<feature type="signal peptide" evidence="4">
    <location>
        <begin position="1"/>
        <end position="21"/>
    </location>
</feature>
<evidence type="ECO:0000256" key="4">
    <source>
        <dbReference type="SAM" id="SignalP"/>
    </source>
</evidence>
<comment type="caution">
    <text evidence="7">The sequence shown here is derived from an EMBL/GenBank/DDBJ whole genome shotgun (WGS) entry which is preliminary data.</text>
</comment>
<keyword evidence="8" id="KW-1185">Reference proteome</keyword>
<gene>
    <name evidence="7" type="ORF">GB882_17015</name>
</gene>
<dbReference type="InterPro" id="IPR050894">
    <property type="entry name" value="EfeM/EfeO_iron_uptake"/>
</dbReference>
<dbReference type="GO" id="GO:0042597">
    <property type="term" value="C:periplasmic space"/>
    <property type="evidence" value="ECO:0007669"/>
    <property type="project" value="UniProtKB-SubCell"/>
</dbReference>
<reference evidence="7 8" key="1">
    <citation type="submission" date="2019-10" db="EMBL/GenBank/DDBJ databases">
        <title>Georgenia wutianyii sp. nov. and Georgenia yuyongxinii sp. nov. isolated from plateau pika (Ochotona curzoniae) in the Qinghai-Tibet plateau of China.</title>
        <authorList>
            <person name="Tian Z."/>
        </authorList>
    </citation>
    <scope>NUCLEOTIDE SEQUENCE [LARGE SCALE GENOMIC DNA]</scope>
    <source>
        <strain evidence="7 8">JCM 15130</strain>
    </source>
</reference>
<evidence type="ECO:0000313" key="8">
    <source>
        <dbReference type="Proteomes" id="UP000429644"/>
    </source>
</evidence>
<dbReference type="AlphaFoldDB" id="A0A7J9V0H4"/>
<dbReference type="Pfam" id="PF09375">
    <property type="entry name" value="Peptidase_M75"/>
    <property type="match status" value="1"/>
</dbReference>
<dbReference type="OrthoDB" id="7348379at2"/>
<dbReference type="InterPro" id="IPR038352">
    <property type="entry name" value="Imelysin_sf"/>
</dbReference>
<dbReference type="InterPro" id="IPR018976">
    <property type="entry name" value="Imelysin-like"/>
</dbReference>
<organism evidence="7 8">
    <name type="scientific">Georgenia ruanii</name>
    <dbReference type="NCBI Taxonomy" id="348442"/>
    <lineage>
        <taxon>Bacteria</taxon>
        <taxon>Bacillati</taxon>
        <taxon>Actinomycetota</taxon>
        <taxon>Actinomycetes</taxon>
        <taxon>Micrococcales</taxon>
        <taxon>Bogoriellaceae</taxon>
        <taxon>Georgenia</taxon>
    </lineage>
</organism>
<evidence type="ECO:0000259" key="6">
    <source>
        <dbReference type="Pfam" id="PF13473"/>
    </source>
</evidence>
<dbReference type="Gene3D" id="2.60.40.420">
    <property type="entry name" value="Cupredoxins - blue copper proteins"/>
    <property type="match status" value="1"/>
</dbReference>
<comment type="similarity">
    <text evidence="2">Belongs to the EfeM/EfeO family.</text>
</comment>
<accession>A0A7J9V0H4</accession>